<evidence type="ECO:0000259" key="7">
    <source>
        <dbReference type="PROSITE" id="PS50090"/>
    </source>
</evidence>
<dbReference type="InterPro" id="IPR009057">
    <property type="entry name" value="Homeodomain-like_sf"/>
</dbReference>
<feature type="domain" description="Myb-like" evidence="7">
    <location>
        <begin position="62"/>
        <end position="112"/>
    </location>
</feature>
<evidence type="ECO:0000256" key="3">
    <source>
        <dbReference type="ARBA" id="ARBA00023125"/>
    </source>
</evidence>
<evidence type="ECO:0000256" key="4">
    <source>
        <dbReference type="ARBA" id="ARBA00023242"/>
    </source>
</evidence>
<feature type="region of interest" description="Disordered" evidence="6">
    <location>
        <begin position="113"/>
        <end position="165"/>
    </location>
</feature>
<dbReference type="Pfam" id="PF00249">
    <property type="entry name" value="Myb_DNA-binding"/>
    <property type="match status" value="2"/>
</dbReference>
<dbReference type="CDD" id="cd00167">
    <property type="entry name" value="SANT"/>
    <property type="match status" value="2"/>
</dbReference>
<evidence type="ECO:0000313" key="9">
    <source>
        <dbReference type="EMBL" id="AGN52213.1"/>
    </source>
</evidence>
<organism evidence="9">
    <name type="scientific">Salvia miltiorrhiza</name>
    <name type="common">Chinese sage</name>
    <dbReference type="NCBI Taxonomy" id="226208"/>
    <lineage>
        <taxon>Eukaryota</taxon>
        <taxon>Viridiplantae</taxon>
        <taxon>Streptophyta</taxon>
        <taxon>Embryophyta</taxon>
        <taxon>Tracheophyta</taxon>
        <taxon>Spermatophyta</taxon>
        <taxon>Magnoliopsida</taxon>
        <taxon>eudicotyledons</taxon>
        <taxon>Gunneridae</taxon>
        <taxon>Pentapetalae</taxon>
        <taxon>asterids</taxon>
        <taxon>lamiids</taxon>
        <taxon>Lamiales</taxon>
        <taxon>Lamiaceae</taxon>
        <taxon>Nepetoideae</taxon>
        <taxon>Mentheae</taxon>
        <taxon>Salviinae</taxon>
        <taxon>Salvia</taxon>
        <taxon>Salvia incertae sedis</taxon>
    </lineage>
</organism>
<keyword evidence="4" id="KW-0539">Nucleus</keyword>
<evidence type="ECO:0000259" key="8">
    <source>
        <dbReference type="PROSITE" id="PS51294"/>
    </source>
</evidence>
<dbReference type="SUPFAM" id="SSF46689">
    <property type="entry name" value="Homeodomain-like"/>
    <property type="match status" value="1"/>
</dbReference>
<dbReference type="PANTHER" id="PTHR10641">
    <property type="entry name" value="MYB FAMILY TRANSCRIPTION FACTOR"/>
    <property type="match status" value="1"/>
</dbReference>
<dbReference type="SMART" id="SM00717">
    <property type="entry name" value="SANT"/>
    <property type="match status" value="2"/>
</dbReference>
<dbReference type="EMBL" id="KF059543">
    <property type="protein sequence ID" value="AGN52213.1"/>
    <property type="molecule type" value="Genomic_DNA"/>
</dbReference>
<feature type="domain" description="HTH myb-type" evidence="8">
    <location>
        <begin position="62"/>
        <end position="116"/>
    </location>
</feature>
<evidence type="ECO:0000256" key="5">
    <source>
        <dbReference type="ARBA" id="ARBA00057804"/>
    </source>
</evidence>
<dbReference type="FunFam" id="1.10.10.60:FF:000001">
    <property type="entry name" value="MYB-related transcription factor"/>
    <property type="match status" value="1"/>
</dbReference>
<dbReference type="PROSITE" id="PS51294">
    <property type="entry name" value="HTH_MYB"/>
    <property type="match status" value="2"/>
</dbReference>
<evidence type="ECO:0000256" key="2">
    <source>
        <dbReference type="ARBA" id="ARBA00022737"/>
    </source>
</evidence>
<feature type="compositionally biased region" description="Low complexity" evidence="6">
    <location>
        <begin position="136"/>
        <end position="148"/>
    </location>
</feature>
<dbReference type="AlphaFoldDB" id="A0A075BMG0"/>
<comment type="subcellular location">
    <subcellularLocation>
        <location evidence="1">Nucleus</location>
    </subcellularLocation>
</comment>
<dbReference type="PROSITE" id="PS50090">
    <property type="entry name" value="MYB_LIKE"/>
    <property type="match status" value="2"/>
</dbReference>
<sequence length="245" mass="27810">MVKPPTFDSNGMKRGAWSKEEDDRLRAFVSEFGHNNWRLLPLLAGLARCGKSCRLRWVNYLKPGLKREKFTKHEEDLIIKLHNQLGNKWSAIAGKLPGRTDNEIKNYWHAHIKKRGRRGKNSIRAPSMAHDNNAESSTSSSSSSSSSSCVATDDHQQESSSPADMDSLSSIADLYTFARAQDDLSIPDLLSDLPPFSVEEFRDFDFLFQEMQNDDSSNDSADFEGRLNFWSDQSFGEDVLDIKLW</sequence>
<gene>
    <name evidence="9" type="primary">MYB79</name>
</gene>
<feature type="domain" description="HTH myb-type" evidence="8">
    <location>
        <begin position="9"/>
        <end position="61"/>
    </location>
</feature>
<dbReference type="PANTHER" id="PTHR10641:SF1377">
    <property type="entry name" value="MYB-RELATED PROTEIN MYB4-LIKE"/>
    <property type="match status" value="1"/>
</dbReference>
<dbReference type="Gene3D" id="1.10.10.60">
    <property type="entry name" value="Homeodomain-like"/>
    <property type="match status" value="2"/>
</dbReference>
<keyword evidence="2" id="KW-0677">Repeat</keyword>
<dbReference type="GO" id="GO:0005634">
    <property type="term" value="C:nucleus"/>
    <property type="evidence" value="ECO:0007669"/>
    <property type="project" value="UniProtKB-SubCell"/>
</dbReference>
<evidence type="ECO:0000256" key="1">
    <source>
        <dbReference type="ARBA" id="ARBA00004123"/>
    </source>
</evidence>
<comment type="function">
    <text evidence="5">Transcription factor.</text>
</comment>
<keyword evidence="3" id="KW-0238">DNA-binding</keyword>
<proteinExistence type="predicted"/>
<dbReference type="InterPro" id="IPR001005">
    <property type="entry name" value="SANT/Myb"/>
</dbReference>
<feature type="domain" description="Myb-like" evidence="7">
    <location>
        <begin position="9"/>
        <end position="61"/>
    </location>
</feature>
<dbReference type="GO" id="GO:0003677">
    <property type="term" value="F:DNA binding"/>
    <property type="evidence" value="ECO:0007669"/>
    <property type="project" value="UniProtKB-KW"/>
</dbReference>
<name>A0A075BMG0_SALMI</name>
<dbReference type="InterPro" id="IPR017930">
    <property type="entry name" value="Myb_dom"/>
</dbReference>
<reference evidence="9" key="1">
    <citation type="submission" date="2013-05" db="EMBL/GenBank/DDBJ databases">
        <title>Genome-wide characterization and comparative analysis of R2R3-MYB transcription factors reveals the complexity of MYB-associated regulatory networks in Salvia miltiorrhiza.</title>
        <authorList>
            <person name="Li C."/>
            <person name="Lu S."/>
        </authorList>
    </citation>
    <scope>NUCLEOTIDE SEQUENCE</scope>
</reference>
<accession>A0A075BMG0</accession>
<dbReference type="InterPro" id="IPR015495">
    <property type="entry name" value="Myb_TF_plants"/>
</dbReference>
<protein>
    <submittedName>
        <fullName evidence="9">MYB-related transcription factor</fullName>
    </submittedName>
</protein>
<evidence type="ECO:0000256" key="6">
    <source>
        <dbReference type="SAM" id="MobiDB-lite"/>
    </source>
</evidence>